<proteinExistence type="predicted"/>
<dbReference type="Proteomes" id="UP000053257">
    <property type="component" value="Unassembled WGS sequence"/>
</dbReference>
<keyword evidence="1" id="KW-0472">Membrane</keyword>
<organism evidence="3 4">
    <name type="scientific">Phlebiopsis gigantea (strain 11061_1 CR5-6)</name>
    <name type="common">White-rot fungus</name>
    <name type="synonym">Peniophora gigantea</name>
    <dbReference type="NCBI Taxonomy" id="745531"/>
    <lineage>
        <taxon>Eukaryota</taxon>
        <taxon>Fungi</taxon>
        <taxon>Dikarya</taxon>
        <taxon>Basidiomycota</taxon>
        <taxon>Agaricomycotina</taxon>
        <taxon>Agaricomycetes</taxon>
        <taxon>Polyporales</taxon>
        <taxon>Phanerochaetaceae</taxon>
        <taxon>Phlebiopsis</taxon>
    </lineage>
</organism>
<evidence type="ECO:0000313" key="4">
    <source>
        <dbReference type="Proteomes" id="UP000053257"/>
    </source>
</evidence>
<dbReference type="HOGENOM" id="CLU_187857_0_0_1"/>
<sequence>MSTRVLDASIAAAITTQSYIITATWALAIYEYLITFQEEVKAIKKRRFHLGILFLIATRYVMLLSPLPQVLTTYSQLSPLHRGVHNY</sequence>
<keyword evidence="4" id="KW-1185">Reference proteome</keyword>
<evidence type="ECO:0000256" key="1">
    <source>
        <dbReference type="SAM" id="Phobius"/>
    </source>
</evidence>
<keyword evidence="1" id="KW-0812">Transmembrane</keyword>
<evidence type="ECO:0000313" key="3">
    <source>
        <dbReference type="EMBL" id="KIP07960.1"/>
    </source>
</evidence>
<dbReference type="InterPro" id="IPR045340">
    <property type="entry name" value="DUF6533"/>
</dbReference>
<feature type="transmembrane region" description="Helical" evidence="1">
    <location>
        <begin position="48"/>
        <end position="67"/>
    </location>
</feature>
<name>A0A0C3SBH2_PHLG1</name>
<feature type="transmembrane region" description="Helical" evidence="1">
    <location>
        <begin position="12"/>
        <end position="36"/>
    </location>
</feature>
<dbReference type="Pfam" id="PF20151">
    <property type="entry name" value="DUF6533"/>
    <property type="match status" value="1"/>
</dbReference>
<feature type="domain" description="DUF6533" evidence="2">
    <location>
        <begin position="19"/>
        <end position="64"/>
    </location>
</feature>
<dbReference type="AlphaFoldDB" id="A0A0C3SBH2"/>
<dbReference type="EMBL" id="KN840487">
    <property type="protein sequence ID" value="KIP07960.1"/>
    <property type="molecule type" value="Genomic_DNA"/>
</dbReference>
<reference evidence="3 4" key="1">
    <citation type="journal article" date="2014" name="PLoS Genet.">
        <title>Analysis of the Phlebiopsis gigantea genome, transcriptome and secretome provides insight into its pioneer colonization strategies of wood.</title>
        <authorList>
            <person name="Hori C."/>
            <person name="Ishida T."/>
            <person name="Igarashi K."/>
            <person name="Samejima M."/>
            <person name="Suzuki H."/>
            <person name="Master E."/>
            <person name="Ferreira P."/>
            <person name="Ruiz-Duenas F.J."/>
            <person name="Held B."/>
            <person name="Canessa P."/>
            <person name="Larrondo L.F."/>
            <person name="Schmoll M."/>
            <person name="Druzhinina I.S."/>
            <person name="Kubicek C.P."/>
            <person name="Gaskell J.A."/>
            <person name="Kersten P."/>
            <person name="St John F."/>
            <person name="Glasner J."/>
            <person name="Sabat G."/>
            <person name="Splinter BonDurant S."/>
            <person name="Syed K."/>
            <person name="Yadav J."/>
            <person name="Mgbeahuruike A.C."/>
            <person name="Kovalchuk A."/>
            <person name="Asiegbu F.O."/>
            <person name="Lackner G."/>
            <person name="Hoffmeister D."/>
            <person name="Rencoret J."/>
            <person name="Gutierrez A."/>
            <person name="Sun H."/>
            <person name="Lindquist E."/>
            <person name="Barry K."/>
            <person name="Riley R."/>
            <person name="Grigoriev I.V."/>
            <person name="Henrissat B."/>
            <person name="Kues U."/>
            <person name="Berka R.M."/>
            <person name="Martinez A.T."/>
            <person name="Covert S.F."/>
            <person name="Blanchette R.A."/>
            <person name="Cullen D."/>
        </authorList>
    </citation>
    <scope>NUCLEOTIDE SEQUENCE [LARGE SCALE GENOMIC DNA]</scope>
    <source>
        <strain evidence="3 4">11061_1 CR5-6</strain>
    </source>
</reference>
<protein>
    <recommendedName>
        <fullName evidence="2">DUF6533 domain-containing protein</fullName>
    </recommendedName>
</protein>
<keyword evidence="1" id="KW-1133">Transmembrane helix</keyword>
<evidence type="ECO:0000259" key="2">
    <source>
        <dbReference type="Pfam" id="PF20151"/>
    </source>
</evidence>
<gene>
    <name evidence="3" type="ORF">PHLGIDRAFT_400918</name>
</gene>
<dbReference type="OrthoDB" id="2745134at2759"/>
<accession>A0A0C3SBH2</accession>